<name>A0A8J3R2S5_9ACTN</name>
<protein>
    <submittedName>
        <fullName evidence="2">Uncharacterized protein</fullName>
    </submittedName>
</protein>
<proteinExistence type="predicted"/>
<keyword evidence="1" id="KW-0812">Transmembrane</keyword>
<evidence type="ECO:0000313" key="3">
    <source>
        <dbReference type="Proteomes" id="UP000642748"/>
    </source>
</evidence>
<sequence length="41" mass="3993">MLGGVLGAASSVRVAMLTGAAGMALGLVAVLRRRVLAVRAG</sequence>
<evidence type="ECO:0000256" key="1">
    <source>
        <dbReference type="SAM" id="Phobius"/>
    </source>
</evidence>
<evidence type="ECO:0000313" key="2">
    <source>
        <dbReference type="EMBL" id="GIH21211.1"/>
    </source>
</evidence>
<dbReference type="Proteomes" id="UP000642748">
    <property type="component" value="Unassembled WGS sequence"/>
</dbReference>
<organism evidence="2 3">
    <name type="scientific">Rugosimonospora africana</name>
    <dbReference type="NCBI Taxonomy" id="556532"/>
    <lineage>
        <taxon>Bacteria</taxon>
        <taxon>Bacillati</taxon>
        <taxon>Actinomycetota</taxon>
        <taxon>Actinomycetes</taxon>
        <taxon>Micromonosporales</taxon>
        <taxon>Micromonosporaceae</taxon>
        <taxon>Rugosimonospora</taxon>
    </lineage>
</organism>
<gene>
    <name evidence="2" type="ORF">Raf01_93830</name>
</gene>
<keyword evidence="1" id="KW-0472">Membrane</keyword>
<accession>A0A8J3R2S5</accession>
<feature type="transmembrane region" description="Helical" evidence="1">
    <location>
        <begin position="12"/>
        <end position="31"/>
    </location>
</feature>
<keyword evidence="3" id="KW-1185">Reference proteome</keyword>
<dbReference type="EMBL" id="BONZ01000120">
    <property type="protein sequence ID" value="GIH21211.1"/>
    <property type="molecule type" value="Genomic_DNA"/>
</dbReference>
<keyword evidence="1" id="KW-1133">Transmembrane helix</keyword>
<dbReference type="AlphaFoldDB" id="A0A8J3R2S5"/>
<comment type="caution">
    <text evidence="2">The sequence shown here is derived from an EMBL/GenBank/DDBJ whole genome shotgun (WGS) entry which is preliminary data.</text>
</comment>
<dbReference type="RefSeq" id="WP_275413211.1">
    <property type="nucleotide sequence ID" value="NZ_BONZ01000120.1"/>
</dbReference>
<reference evidence="2" key="1">
    <citation type="submission" date="2021-01" db="EMBL/GenBank/DDBJ databases">
        <title>Whole genome shotgun sequence of Rugosimonospora africana NBRC 104875.</title>
        <authorList>
            <person name="Komaki H."/>
            <person name="Tamura T."/>
        </authorList>
    </citation>
    <scope>NUCLEOTIDE SEQUENCE</scope>
    <source>
        <strain evidence="2">NBRC 104875</strain>
    </source>
</reference>